<organism evidence="2 3">
    <name type="scientific">Mycobacterium phage Cane17</name>
    <dbReference type="NCBI Taxonomy" id="2301548"/>
    <lineage>
        <taxon>Viruses</taxon>
        <taxon>Duplodnaviria</taxon>
        <taxon>Heunggongvirae</taxon>
        <taxon>Uroviricota</taxon>
        <taxon>Caudoviricetes</taxon>
        <taxon>Ceeclamvirinae</taxon>
        <taxon>Bixzunavirus</taxon>
        <taxon>Bixzunavirus cane17</taxon>
    </lineage>
</organism>
<sequence length="117" mass="12913">MKRVTIGRYNTMAPEDLPVAHIVAVQRGGSLKDITDSYTGYIEGETDDGRSWILFLDENGAPEIFWAKRGKDGEVFGPPVDLTDKDELGAVYGTSDHPMTWSEHVSQPRTGFGQSQP</sequence>
<dbReference type="Proteomes" id="UP000263185">
    <property type="component" value="Segment"/>
</dbReference>
<dbReference type="RefSeq" id="YP_010057331.1">
    <property type="nucleotide sequence ID" value="NC_054716.1"/>
</dbReference>
<feature type="compositionally biased region" description="Polar residues" evidence="1">
    <location>
        <begin position="103"/>
        <end position="117"/>
    </location>
</feature>
<dbReference type="GeneID" id="64764144"/>
<gene>
    <name evidence="2" type="primary">177</name>
    <name evidence="2" type="ORF">SEA_CANE17_177</name>
</gene>
<keyword evidence="3" id="KW-1185">Reference proteome</keyword>
<accession>A0A346N8X4</accession>
<name>A0A346N8X4_9CAUD</name>
<feature type="region of interest" description="Disordered" evidence="1">
    <location>
        <begin position="93"/>
        <end position="117"/>
    </location>
</feature>
<protein>
    <submittedName>
        <fullName evidence="2">Uncharacterized protein</fullName>
    </submittedName>
</protein>
<proteinExistence type="predicted"/>
<evidence type="ECO:0000256" key="1">
    <source>
        <dbReference type="SAM" id="MobiDB-lite"/>
    </source>
</evidence>
<dbReference type="EMBL" id="MH697579">
    <property type="protein sequence ID" value="AXQ51759.1"/>
    <property type="molecule type" value="Genomic_DNA"/>
</dbReference>
<evidence type="ECO:0000313" key="3">
    <source>
        <dbReference type="Proteomes" id="UP000263185"/>
    </source>
</evidence>
<evidence type="ECO:0000313" key="2">
    <source>
        <dbReference type="EMBL" id="AXQ51759.1"/>
    </source>
</evidence>
<dbReference type="KEGG" id="vg:64764144"/>
<reference evidence="2 3" key="1">
    <citation type="submission" date="2018-07" db="EMBL/GenBank/DDBJ databases">
        <authorList>
            <person name="Fast K.M."/>
            <person name="Castleberry S."/>
            <person name="Jones I.K."/>
            <person name="Larrimore J.D."/>
            <person name="Long C.A."/>
            <person name="Pritchett N.C."/>
            <person name="Keener T."/>
            <person name="Sandel M.W."/>
            <person name="Bollivar D.W."/>
            <person name="Garlena R.A."/>
            <person name="Russell D.A."/>
            <person name="Pope W.H."/>
            <person name="Jacobs-Sera D."/>
            <person name="Hatfull G.F."/>
        </authorList>
    </citation>
    <scope>NUCLEOTIDE SEQUENCE [LARGE SCALE GENOMIC DNA]</scope>
</reference>